<organism evidence="1 2">
    <name type="scientific">Acinetobacter sedimenti</name>
    <dbReference type="NCBI Taxonomy" id="2919922"/>
    <lineage>
        <taxon>Bacteria</taxon>
        <taxon>Pseudomonadati</taxon>
        <taxon>Pseudomonadota</taxon>
        <taxon>Gammaproteobacteria</taxon>
        <taxon>Moraxellales</taxon>
        <taxon>Moraxellaceae</taxon>
        <taxon>Acinetobacter</taxon>
    </lineage>
</organism>
<dbReference type="SUPFAM" id="SSF53474">
    <property type="entry name" value="alpha/beta-Hydrolases"/>
    <property type="match status" value="1"/>
</dbReference>
<proteinExistence type="predicted"/>
<reference evidence="1" key="1">
    <citation type="submission" date="2022-02" db="EMBL/GenBank/DDBJ databases">
        <title>Acinetobacter A3.8 sp. nov., isolated from Sediment (Zhairuo Island).</title>
        <authorList>
            <person name="Zheng K."/>
        </authorList>
    </citation>
    <scope>NUCLEOTIDE SEQUENCE</scope>
    <source>
        <strain evidence="1">A3.8</strain>
    </source>
</reference>
<dbReference type="AlphaFoldDB" id="A0A9X1X122"/>
<dbReference type="GO" id="GO:0016787">
    <property type="term" value="F:hydrolase activity"/>
    <property type="evidence" value="ECO:0007669"/>
    <property type="project" value="UniProtKB-KW"/>
</dbReference>
<dbReference type="PANTHER" id="PTHR42103:SF2">
    <property type="entry name" value="AB HYDROLASE-1 DOMAIN-CONTAINING PROTEIN"/>
    <property type="match status" value="1"/>
</dbReference>
<protein>
    <submittedName>
        <fullName evidence="1">Hydrolase</fullName>
    </submittedName>
</protein>
<dbReference type="Proteomes" id="UP001139701">
    <property type="component" value="Unassembled WGS sequence"/>
</dbReference>
<sequence>MTEKIYLQCEAGQVQVYEDRPETIKAIALVTHPHPLMGGNPKHKIPQLMAEIFAEHGCLVWRPSFRGSGDSYGEHDDGNGESKDIANIAMQMQEKYPNLPFYAGGFSFGSHVWAKSFHLLDQANRPKQIVLAGLPAGRVRDLIDYQTPKIDHDILLIHGEQDEITPLADVVAWAKSQRHPITIMPGANHFFTGYLKPLRTVIERFLVFDTP</sequence>
<evidence type="ECO:0000313" key="2">
    <source>
        <dbReference type="Proteomes" id="UP001139701"/>
    </source>
</evidence>
<evidence type="ECO:0000313" key="1">
    <source>
        <dbReference type="EMBL" id="MCJ8147512.1"/>
    </source>
</evidence>
<gene>
    <name evidence="1" type="ORF">MKI79_11595</name>
</gene>
<dbReference type="EMBL" id="JAKUML010000026">
    <property type="protein sequence ID" value="MCJ8147512.1"/>
    <property type="molecule type" value="Genomic_DNA"/>
</dbReference>
<dbReference type="Gene3D" id="3.40.50.1820">
    <property type="entry name" value="alpha/beta hydrolase"/>
    <property type="match status" value="1"/>
</dbReference>
<dbReference type="RefSeq" id="WP_241573852.1">
    <property type="nucleotide sequence ID" value="NZ_JAKUML010000026.1"/>
</dbReference>
<keyword evidence="1" id="KW-0378">Hydrolase</keyword>
<dbReference type="PANTHER" id="PTHR42103">
    <property type="entry name" value="ALPHA/BETA-HYDROLASES SUPERFAMILY PROTEIN"/>
    <property type="match status" value="1"/>
</dbReference>
<accession>A0A9X1X122</accession>
<dbReference type="InterPro" id="IPR029058">
    <property type="entry name" value="AB_hydrolase_fold"/>
</dbReference>
<comment type="caution">
    <text evidence="1">The sequence shown here is derived from an EMBL/GenBank/DDBJ whole genome shotgun (WGS) entry which is preliminary data.</text>
</comment>
<name>A0A9X1X122_9GAMM</name>
<keyword evidence="2" id="KW-1185">Reference proteome</keyword>